<dbReference type="CDD" id="cd18544">
    <property type="entry name" value="ABC_6TM_TmrA_like"/>
    <property type="match status" value="1"/>
</dbReference>
<keyword evidence="6 7" id="KW-0472">Membrane</keyword>
<dbReference type="InterPro" id="IPR027417">
    <property type="entry name" value="P-loop_NTPase"/>
</dbReference>
<name>A0A1J5G7Q2_9BACT</name>
<evidence type="ECO:0008006" key="12">
    <source>
        <dbReference type="Google" id="ProtNLM"/>
    </source>
</evidence>
<dbReference type="GO" id="GO:0016887">
    <property type="term" value="F:ATP hydrolysis activity"/>
    <property type="evidence" value="ECO:0007669"/>
    <property type="project" value="InterPro"/>
</dbReference>
<evidence type="ECO:0000256" key="2">
    <source>
        <dbReference type="ARBA" id="ARBA00022692"/>
    </source>
</evidence>
<dbReference type="EMBL" id="MNYY01000124">
    <property type="protein sequence ID" value="OIP68340.1"/>
    <property type="molecule type" value="Genomic_DNA"/>
</dbReference>
<dbReference type="Gene3D" id="3.40.50.300">
    <property type="entry name" value="P-loop containing nucleotide triphosphate hydrolases"/>
    <property type="match status" value="1"/>
</dbReference>
<evidence type="ECO:0000259" key="9">
    <source>
        <dbReference type="PROSITE" id="PS50929"/>
    </source>
</evidence>
<comment type="caution">
    <text evidence="10">The sequence shown here is derived from an EMBL/GenBank/DDBJ whole genome shotgun (WGS) entry which is preliminary data.</text>
</comment>
<dbReference type="InterPro" id="IPR039421">
    <property type="entry name" value="Type_1_exporter"/>
</dbReference>
<feature type="transmembrane region" description="Helical" evidence="7">
    <location>
        <begin position="25"/>
        <end position="50"/>
    </location>
</feature>
<evidence type="ECO:0000313" key="10">
    <source>
        <dbReference type="EMBL" id="OIP68340.1"/>
    </source>
</evidence>
<dbReference type="Proteomes" id="UP000182763">
    <property type="component" value="Unassembled WGS sequence"/>
</dbReference>
<feature type="transmembrane region" description="Helical" evidence="7">
    <location>
        <begin position="348"/>
        <end position="372"/>
    </location>
</feature>
<keyword evidence="4" id="KW-0067">ATP-binding</keyword>
<dbReference type="PROSITE" id="PS50893">
    <property type="entry name" value="ABC_TRANSPORTER_2"/>
    <property type="match status" value="1"/>
</dbReference>
<evidence type="ECO:0000256" key="1">
    <source>
        <dbReference type="ARBA" id="ARBA00004651"/>
    </source>
</evidence>
<dbReference type="InterPro" id="IPR011527">
    <property type="entry name" value="ABC1_TM_dom"/>
</dbReference>
<feature type="domain" description="ABC transporter" evidence="8">
    <location>
        <begin position="447"/>
        <end position="680"/>
    </location>
</feature>
<gene>
    <name evidence="10" type="ORF">AUK42_06415</name>
</gene>
<feature type="transmembrane region" description="Helical" evidence="7">
    <location>
        <begin position="270"/>
        <end position="288"/>
    </location>
</feature>
<dbReference type="PANTHER" id="PTHR43394:SF1">
    <property type="entry name" value="ATP-BINDING CASSETTE SUB-FAMILY B MEMBER 10, MITOCHONDRIAL"/>
    <property type="match status" value="1"/>
</dbReference>
<dbReference type="AlphaFoldDB" id="A0A1J5G7Q2"/>
<dbReference type="SMART" id="SM00382">
    <property type="entry name" value="AAA"/>
    <property type="match status" value="1"/>
</dbReference>
<dbReference type="GO" id="GO:0005524">
    <property type="term" value="F:ATP binding"/>
    <property type="evidence" value="ECO:0007669"/>
    <property type="project" value="UniProtKB-KW"/>
</dbReference>
<dbReference type="InterPro" id="IPR036640">
    <property type="entry name" value="ABC1_TM_sf"/>
</dbReference>
<dbReference type="InterPro" id="IPR003593">
    <property type="entry name" value="AAA+_ATPase"/>
</dbReference>
<evidence type="ECO:0000256" key="7">
    <source>
        <dbReference type="SAM" id="Phobius"/>
    </source>
</evidence>
<evidence type="ECO:0000256" key="6">
    <source>
        <dbReference type="ARBA" id="ARBA00023136"/>
    </source>
</evidence>
<dbReference type="GO" id="GO:0005886">
    <property type="term" value="C:plasma membrane"/>
    <property type="evidence" value="ECO:0007669"/>
    <property type="project" value="UniProtKB-SubCell"/>
</dbReference>
<feature type="transmembrane region" description="Helical" evidence="7">
    <location>
        <begin position="384"/>
        <end position="402"/>
    </location>
</feature>
<comment type="subcellular location">
    <subcellularLocation>
        <location evidence="1">Cell membrane</location>
        <topology evidence="1">Multi-pass membrane protein</topology>
    </subcellularLocation>
</comment>
<evidence type="ECO:0000259" key="8">
    <source>
        <dbReference type="PROSITE" id="PS50893"/>
    </source>
</evidence>
<evidence type="ECO:0000256" key="3">
    <source>
        <dbReference type="ARBA" id="ARBA00022741"/>
    </source>
</evidence>
<proteinExistence type="predicted"/>
<feature type="transmembrane region" description="Helical" evidence="7">
    <location>
        <begin position="245"/>
        <end position="263"/>
    </location>
</feature>
<dbReference type="InterPro" id="IPR003439">
    <property type="entry name" value="ABC_transporter-like_ATP-bd"/>
</dbReference>
<feature type="domain" description="ABC transmembrane type-1" evidence="9">
    <location>
        <begin position="31"/>
        <end position="413"/>
    </location>
</feature>
<accession>A0A1J5G7Q2</accession>
<dbReference type="GO" id="GO:0015421">
    <property type="term" value="F:ABC-type oligopeptide transporter activity"/>
    <property type="evidence" value="ECO:0007669"/>
    <property type="project" value="TreeGrafter"/>
</dbReference>
<dbReference type="STRING" id="1805029.AUK42_06415"/>
<dbReference type="Gene3D" id="1.20.1560.10">
    <property type="entry name" value="ABC transporter type 1, transmembrane domain"/>
    <property type="match status" value="1"/>
</dbReference>
<dbReference type="PROSITE" id="PS50929">
    <property type="entry name" value="ABC_TM1F"/>
    <property type="match status" value="1"/>
</dbReference>
<keyword evidence="2 7" id="KW-0812">Transmembrane</keyword>
<keyword evidence="5 7" id="KW-1133">Transmembrane helix</keyword>
<keyword evidence="3" id="KW-0547">Nucleotide-binding</keyword>
<dbReference type="FunFam" id="3.40.50.300:FF:000218">
    <property type="entry name" value="Multidrug ABC transporter ATP-binding protein"/>
    <property type="match status" value="1"/>
</dbReference>
<sequence>MEDEKLYSGADKKIFSKLWQYGSPYLGKIMIIFVLVLVLSGIQICLPLITKKVVDNYMERSHLRLIRNDKSIEITNQHKSYRILTDQFIFIPSNILSKEEYLRLEEDSLIGPEKYILFKGDESVNLLKKYQLHITKTAQGVFIPYSEIPKISQDDIRILRSNDLKNVKLFALIYVGLLIFTFIFNYFQVIMMALVSENVLYDLRSDLTRHLMSLSLNFFNNNPIGRLVTRVTNDIDALRELFTDVLVYSGKDIITVIGIFIIMFRLSIKLSILVLGIIPLIFFMLYLFQKYAREAYGKVRLTLAKVNSFLSESISGISLVQVFNQEEKFKDDFGKINRDYYKANLYQLLIFSIFRPLIDILSYVTLGGIIYFGGKGVLRGEFSIGVLIAFISYIQMLFTPIFDFSEKYDIFQSAMASSERIFLLFQEDDKIPSQPNPKYPSITKGRVEVRNISFEYKKGEKVIDKVSFIVEPNESVAFVGATGAGKTTLINLLLRFYDPTEGEILIDGINIKDLDLKFLRNYFGLVLQDVFMFAGDIKYNIILNQEIEDNKMIEYSKYVNAHNFISKLKKQYREVISEGGSNLSTGQRQLISFARALTKEPRILILDEATSNIDSETEYLIQDAIKKIMKNRSSIAIAHRLSTIQNVDRIYVMHKGKIVESGTHTQLLAQKGYYFELYKFQYLRSDMEKIYGDEKRTKN</sequence>
<evidence type="ECO:0000313" key="11">
    <source>
        <dbReference type="Proteomes" id="UP000182763"/>
    </source>
</evidence>
<feature type="transmembrane region" description="Helical" evidence="7">
    <location>
        <begin position="169"/>
        <end position="195"/>
    </location>
</feature>
<dbReference type="Pfam" id="PF00664">
    <property type="entry name" value="ABC_membrane"/>
    <property type="match status" value="1"/>
</dbReference>
<dbReference type="Pfam" id="PF00005">
    <property type="entry name" value="ABC_tran"/>
    <property type="match status" value="1"/>
</dbReference>
<dbReference type="PANTHER" id="PTHR43394">
    <property type="entry name" value="ATP-DEPENDENT PERMEASE MDL1, MITOCHONDRIAL"/>
    <property type="match status" value="1"/>
</dbReference>
<dbReference type="CDD" id="cd03254">
    <property type="entry name" value="ABCC_Glucan_exporter_like"/>
    <property type="match status" value="1"/>
</dbReference>
<organism evidence="10 11">
    <name type="scientific">Candidatus Infernicultor aquiphilus</name>
    <dbReference type="NCBI Taxonomy" id="1805029"/>
    <lineage>
        <taxon>Bacteria</taxon>
        <taxon>Pseudomonadati</taxon>
        <taxon>Atribacterota</taxon>
        <taxon>Candidatus Phoenicimicrobiia</taxon>
        <taxon>Candidatus Pheonicimicrobiales</taxon>
        <taxon>Candidatus Phoenicimicrobiaceae</taxon>
        <taxon>Candidatus Infernicultor</taxon>
    </lineage>
</organism>
<reference evidence="10 11" key="1">
    <citation type="journal article" date="2016" name="Environ. Microbiol.">
        <title>Genomic resolution of a cold subsurface aquifer community provides metabolic insights for novel microbes adapted to high CO concentrations.</title>
        <authorList>
            <person name="Probst A.J."/>
            <person name="Castelle C.J."/>
            <person name="Singh A."/>
            <person name="Brown C.T."/>
            <person name="Anantharaman K."/>
            <person name="Sharon I."/>
            <person name="Hug L.A."/>
            <person name="Burstein D."/>
            <person name="Emerson J.B."/>
            <person name="Thomas B.C."/>
            <person name="Banfield J.F."/>
        </authorList>
    </citation>
    <scope>NUCLEOTIDE SEQUENCE [LARGE SCALE GENOMIC DNA]</scope>
    <source>
        <strain evidence="10">CG2_30_33_13</strain>
    </source>
</reference>
<dbReference type="SUPFAM" id="SSF52540">
    <property type="entry name" value="P-loop containing nucleoside triphosphate hydrolases"/>
    <property type="match status" value="1"/>
</dbReference>
<protein>
    <recommendedName>
        <fullName evidence="12">ABC transporter ATP-binding protein</fullName>
    </recommendedName>
</protein>
<dbReference type="SUPFAM" id="SSF90123">
    <property type="entry name" value="ABC transporter transmembrane region"/>
    <property type="match status" value="1"/>
</dbReference>
<evidence type="ECO:0000256" key="4">
    <source>
        <dbReference type="ARBA" id="ARBA00022840"/>
    </source>
</evidence>
<evidence type="ECO:0000256" key="5">
    <source>
        <dbReference type="ARBA" id="ARBA00022989"/>
    </source>
</evidence>